<dbReference type="PROSITE" id="PS00018">
    <property type="entry name" value="EF_HAND_1"/>
    <property type="match status" value="1"/>
</dbReference>
<evidence type="ECO:0000256" key="3">
    <source>
        <dbReference type="ARBA" id="ARBA00022723"/>
    </source>
</evidence>
<dbReference type="Pfam" id="PF13499">
    <property type="entry name" value="EF-hand_7"/>
    <property type="match status" value="1"/>
</dbReference>
<dbReference type="InterPro" id="IPR028846">
    <property type="entry name" value="Recoverin"/>
</dbReference>
<keyword evidence="2" id="KW-0519">Myristate</keyword>
<proteinExistence type="inferred from homology"/>
<keyword evidence="3" id="KW-0479">Metal-binding</keyword>
<sequence>MPPAEKKKKGTKAAASDTAGVLSLMQKSGFTKAELFVLMDQFKAISKGDDKIDRRKFAQAFSEVVGCTESDLNSLFDAADQTHDGKVDFREFVSLLAVLQKGTPEQKLEVIFNAWDKDGNGQLTQKEMEELLYGSLTCPEEEKAATVHQIIEKAFLDMDTNQDCKISLEEAKAAIKASPELIKDYFGQNILPVDYLL</sequence>
<evidence type="ECO:0000313" key="8">
    <source>
        <dbReference type="EMBL" id="CAE0754902.1"/>
    </source>
</evidence>
<reference evidence="8" key="1">
    <citation type="submission" date="2021-01" db="EMBL/GenBank/DDBJ databases">
        <authorList>
            <person name="Corre E."/>
            <person name="Pelletier E."/>
            <person name="Niang G."/>
            <person name="Scheremetjew M."/>
            <person name="Finn R."/>
            <person name="Kale V."/>
            <person name="Holt S."/>
            <person name="Cochrane G."/>
            <person name="Meng A."/>
            <person name="Brown T."/>
            <person name="Cohen L."/>
        </authorList>
    </citation>
    <scope>NUCLEOTIDE SEQUENCE</scope>
    <source>
        <strain evidence="8">CCMP645</strain>
    </source>
</reference>
<dbReference type="PRINTS" id="PR00450">
    <property type="entry name" value="RECOVERIN"/>
</dbReference>
<keyword evidence="6" id="KW-0449">Lipoprotein</keyword>
<dbReference type="AlphaFoldDB" id="A0A7S4EVD6"/>
<dbReference type="PANTHER" id="PTHR23055:SF178">
    <property type="entry name" value="NEUROCALCIN HOMOLOG"/>
    <property type="match status" value="1"/>
</dbReference>
<evidence type="ECO:0000259" key="7">
    <source>
        <dbReference type="PROSITE" id="PS50222"/>
    </source>
</evidence>
<dbReference type="Pfam" id="PF13833">
    <property type="entry name" value="EF-hand_8"/>
    <property type="match status" value="1"/>
</dbReference>
<dbReference type="InterPro" id="IPR018247">
    <property type="entry name" value="EF_Hand_1_Ca_BS"/>
</dbReference>
<dbReference type="PROSITE" id="PS50222">
    <property type="entry name" value="EF_HAND_2"/>
    <property type="match status" value="3"/>
</dbReference>
<gene>
    <name evidence="8" type="ORF">PCAR00345_LOCUS7489</name>
</gene>
<organism evidence="8">
    <name type="scientific">Chrysotila carterae</name>
    <name type="common">Marine alga</name>
    <name type="synonym">Syracosphaera carterae</name>
    <dbReference type="NCBI Taxonomy" id="13221"/>
    <lineage>
        <taxon>Eukaryota</taxon>
        <taxon>Haptista</taxon>
        <taxon>Haptophyta</taxon>
        <taxon>Prymnesiophyceae</taxon>
        <taxon>Isochrysidales</taxon>
        <taxon>Isochrysidaceae</taxon>
        <taxon>Chrysotila</taxon>
    </lineage>
</organism>
<feature type="domain" description="EF-hand" evidence="7">
    <location>
        <begin position="67"/>
        <end position="102"/>
    </location>
</feature>
<dbReference type="PANTHER" id="PTHR23055">
    <property type="entry name" value="CALCIUM BINDING PROTEINS"/>
    <property type="match status" value="1"/>
</dbReference>
<protein>
    <recommendedName>
        <fullName evidence="7">EF-hand domain-containing protein</fullName>
    </recommendedName>
</protein>
<keyword evidence="4" id="KW-0677">Repeat</keyword>
<dbReference type="SUPFAM" id="SSF47473">
    <property type="entry name" value="EF-hand"/>
    <property type="match status" value="1"/>
</dbReference>
<name>A0A7S4EVD6_CHRCT</name>
<accession>A0A7S4EVD6</accession>
<evidence type="ECO:0000256" key="1">
    <source>
        <dbReference type="ARBA" id="ARBA00006049"/>
    </source>
</evidence>
<evidence type="ECO:0000256" key="4">
    <source>
        <dbReference type="ARBA" id="ARBA00022737"/>
    </source>
</evidence>
<dbReference type="Gene3D" id="1.10.238.10">
    <property type="entry name" value="EF-hand"/>
    <property type="match status" value="1"/>
</dbReference>
<dbReference type="GO" id="GO:0005509">
    <property type="term" value="F:calcium ion binding"/>
    <property type="evidence" value="ECO:0007669"/>
    <property type="project" value="InterPro"/>
</dbReference>
<dbReference type="InterPro" id="IPR002048">
    <property type="entry name" value="EF_hand_dom"/>
</dbReference>
<evidence type="ECO:0000256" key="6">
    <source>
        <dbReference type="ARBA" id="ARBA00023288"/>
    </source>
</evidence>
<keyword evidence="5" id="KW-0106">Calcium</keyword>
<feature type="domain" description="EF-hand" evidence="7">
    <location>
        <begin position="146"/>
        <end position="181"/>
    </location>
</feature>
<evidence type="ECO:0000256" key="5">
    <source>
        <dbReference type="ARBA" id="ARBA00022837"/>
    </source>
</evidence>
<feature type="domain" description="EF-hand" evidence="7">
    <location>
        <begin position="103"/>
        <end position="138"/>
    </location>
</feature>
<dbReference type="EMBL" id="HBIZ01012462">
    <property type="protein sequence ID" value="CAE0754902.1"/>
    <property type="molecule type" value="Transcribed_RNA"/>
</dbReference>
<dbReference type="InterPro" id="IPR011992">
    <property type="entry name" value="EF-hand-dom_pair"/>
</dbReference>
<comment type="similarity">
    <text evidence="1">Belongs to the recoverin family.</text>
</comment>
<dbReference type="SMART" id="SM00054">
    <property type="entry name" value="EFh"/>
    <property type="match status" value="3"/>
</dbReference>
<evidence type="ECO:0000256" key="2">
    <source>
        <dbReference type="ARBA" id="ARBA00022707"/>
    </source>
</evidence>